<keyword evidence="2" id="KW-1185">Reference proteome</keyword>
<evidence type="ECO:0000313" key="1">
    <source>
        <dbReference type="EMBL" id="ORX68108.1"/>
    </source>
</evidence>
<name>A0A1Y1W3T4_9FUNG</name>
<dbReference type="OrthoDB" id="5522983at2759"/>
<evidence type="ECO:0000313" key="2">
    <source>
        <dbReference type="Proteomes" id="UP000193922"/>
    </source>
</evidence>
<reference evidence="1 2" key="1">
    <citation type="submission" date="2016-07" db="EMBL/GenBank/DDBJ databases">
        <title>Pervasive Adenine N6-methylation of Active Genes in Fungi.</title>
        <authorList>
            <consortium name="DOE Joint Genome Institute"/>
            <person name="Mondo S.J."/>
            <person name="Dannebaum R.O."/>
            <person name="Kuo R.C."/>
            <person name="Labutti K."/>
            <person name="Haridas S."/>
            <person name="Kuo A."/>
            <person name="Salamov A."/>
            <person name="Ahrendt S.R."/>
            <person name="Lipzen A."/>
            <person name="Sullivan W."/>
            <person name="Andreopoulos W.B."/>
            <person name="Clum A."/>
            <person name="Lindquist E."/>
            <person name="Daum C."/>
            <person name="Ramamoorthy G.K."/>
            <person name="Gryganskyi A."/>
            <person name="Culley D."/>
            <person name="Magnuson J.K."/>
            <person name="James T.Y."/>
            <person name="O'Malley M.A."/>
            <person name="Stajich J.E."/>
            <person name="Spatafora J.W."/>
            <person name="Visel A."/>
            <person name="Grigoriev I.V."/>
        </authorList>
    </citation>
    <scope>NUCLEOTIDE SEQUENCE [LARGE SCALE GENOMIC DNA]</scope>
    <source>
        <strain evidence="1 2">ATCC 12442</strain>
    </source>
</reference>
<organism evidence="1 2">
    <name type="scientific">Linderina pennispora</name>
    <dbReference type="NCBI Taxonomy" id="61395"/>
    <lineage>
        <taxon>Eukaryota</taxon>
        <taxon>Fungi</taxon>
        <taxon>Fungi incertae sedis</taxon>
        <taxon>Zoopagomycota</taxon>
        <taxon>Kickxellomycotina</taxon>
        <taxon>Kickxellomycetes</taxon>
        <taxon>Kickxellales</taxon>
        <taxon>Kickxellaceae</taxon>
        <taxon>Linderina</taxon>
    </lineage>
</organism>
<sequence length="160" mass="17441">MDVNNLQGTGFGTPYPAATDIAKEQGKTVFGGVELISDPANPFYIGHGIGHRDPKTGAMVDPSVHIPARGETHPGEFQAVRMVEDKETTNAQLLESRYGITTPNKYHAGWYRFKSRLSAAAAMATKSQKWFETSAHQKALADLEANAYNDKYGGYTFSKG</sequence>
<dbReference type="RefSeq" id="XP_040741922.1">
    <property type="nucleotide sequence ID" value="XM_040887991.1"/>
</dbReference>
<gene>
    <name evidence="1" type="ORF">DL89DRAFT_268642</name>
</gene>
<proteinExistence type="predicted"/>
<dbReference type="EMBL" id="MCFD01000010">
    <property type="protein sequence ID" value="ORX68108.1"/>
    <property type="molecule type" value="Genomic_DNA"/>
</dbReference>
<accession>A0A1Y1W3T4</accession>
<dbReference type="GeneID" id="63804639"/>
<dbReference type="AlphaFoldDB" id="A0A1Y1W3T4"/>
<dbReference type="Proteomes" id="UP000193922">
    <property type="component" value="Unassembled WGS sequence"/>
</dbReference>
<comment type="caution">
    <text evidence="1">The sequence shown here is derived from an EMBL/GenBank/DDBJ whole genome shotgun (WGS) entry which is preliminary data.</text>
</comment>
<protein>
    <submittedName>
        <fullName evidence="1">Uncharacterized protein</fullName>
    </submittedName>
</protein>